<keyword evidence="2" id="KW-0812">Transmembrane</keyword>
<protein>
    <submittedName>
        <fullName evidence="3">Uncharacterized protein</fullName>
    </submittedName>
</protein>
<keyword evidence="4" id="KW-1185">Reference proteome</keyword>
<keyword evidence="2" id="KW-0472">Membrane</keyword>
<evidence type="ECO:0000313" key="3">
    <source>
        <dbReference type="EMBL" id="KXN71866.1"/>
    </source>
</evidence>
<name>A0A137PA39_CONC2</name>
<dbReference type="OrthoDB" id="5207033at2759"/>
<feature type="coiled-coil region" evidence="1">
    <location>
        <begin position="369"/>
        <end position="530"/>
    </location>
</feature>
<keyword evidence="2" id="KW-1133">Transmembrane helix</keyword>
<keyword evidence="1" id="KW-0175">Coiled coil</keyword>
<evidence type="ECO:0000256" key="1">
    <source>
        <dbReference type="SAM" id="Coils"/>
    </source>
</evidence>
<dbReference type="EMBL" id="KQ964465">
    <property type="protein sequence ID" value="KXN71866.1"/>
    <property type="molecule type" value="Genomic_DNA"/>
</dbReference>
<feature type="transmembrane region" description="Helical" evidence="2">
    <location>
        <begin position="37"/>
        <end position="57"/>
    </location>
</feature>
<feature type="transmembrane region" description="Helical" evidence="2">
    <location>
        <begin position="77"/>
        <end position="103"/>
    </location>
</feature>
<feature type="transmembrane region" description="Helical" evidence="2">
    <location>
        <begin position="6"/>
        <end position="25"/>
    </location>
</feature>
<gene>
    <name evidence="3" type="ORF">CONCODRAFT_16612</name>
</gene>
<dbReference type="OMA" id="HAMAFAF"/>
<organism evidence="3 4">
    <name type="scientific">Conidiobolus coronatus (strain ATCC 28846 / CBS 209.66 / NRRL 28638)</name>
    <name type="common">Delacroixia coronata</name>
    <dbReference type="NCBI Taxonomy" id="796925"/>
    <lineage>
        <taxon>Eukaryota</taxon>
        <taxon>Fungi</taxon>
        <taxon>Fungi incertae sedis</taxon>
        <taxon>Zoopagomycota</taxon>
        <taxon>Entomophthoromycotina</taxon>
        <taxon>Entomophthoromycetes</taxon>
        <taxon>Entomophthorales</taxon>
        <taxon>Ancylistaceae</taxon>
        <taxon>Conidiobolus</taxon>
    </lineage>
</organism>
<proteinExistence type="predicted"/>
<sequence length="634" mass="73649">MVLNYTVLYHLGVRFEWLILCALMIRSGSRAWELSPVVFMFWILVYITSNILLWLAITLDKYFFNTNLHDFYYLCDFILYIYSISKILDYTLISWILSLGLVVLSHYCSRILPEYNFSTSVCAHAMAFAFYLCTSETLVQVIFQKNKSYSNPVLGFDRTDLVHNYRYLVMSGKLHPISLPNHYQNESSHFGKWYQTKPVRGAGLELQSSSDQILWPNGEAILDSFELCVAGIESNSIHLSWSLPMSLLYPLSRSKTLMKEASEQDRLLLNISLPLNPNELMTHPIHPSCVDKNDIIVRLDDIVYRDWNYDPHTNSLLVFGLQPLCNYVFTVSILGFRSMKCYTTTLPETLDTLSIDNTDNQTHSDINQVINIQRQVDEARRLKKEEQSNLKKLKRDKTQLESRTQTLLGQTLKSIQRLQLEEGQLIQKIQKFKDEILSGENWIESSDDLRKELEDHKESLLAQVEVKKAELAIEHEKLAEVKKQLSELQTKYQKEHDLFISSIKDTKESLHKLQAEIKTLESSKQTLIETTIPLIQTQIQHKKDLFGQLTWCKDYIKRLKKKSTVGSKEPQISEEILPLKEDLDNWISSYKSKVDGLRNTTQELKTTVASEEAFCERLEEELEKIQKKKKSDTK</sequence>
<evidence type="ECO:0000313" key="4">
    <source>
        <dbReference type="Proteomes" id="UP000070444"/>
    </source>
</evidence>
<accession>A0A137PA39</accession>
<evidence type="ECO:0000256" key="2">
    <source>
        <dbReference type="SAM" id="Phobius"/>
    </source>
</evidence>
<dbReference type="AlphaFoldDB" id="A0A137PA39"/>
<dbReference type="STRING" id="796925.A0A137PA39"/>
<reference evidence="3 4" key="1">
    <citation type="journal article" date="2015" name="Genome Biol. Evol.">
        <title>Phylogenomic analyses indicate that early fungi evolved digesting cell walls of algal ancestors of land plants.</title>
        <authorList>
            <person name="Chang Y."/>
            <person name="Wang S."/>
            <person name="Sekimoto S."/>
            <person name="Aerts A.L."/>
            <person name="Choi C."/>
            <person name="Clum A."/>
            <person name="LaButti K.M."/>
            <person name="Lindquist E.A."/>
            <person name="Yee Ngan C."/>
            <person name="Ohm R.A."/>
            <person name="Salamov A.A."/>
            <person name="Grigoriev I.V."/>
            <person name="Spatafora J.W."/>
            <person name="Berbee M.L."/>
        </authorList>
    </citation>
    <scope>NUCLEOTIDE SEQUENCE [LARGE SCALE GENOMIC DNA]</scope>
    <source>
        <strain evidence="3 4">NRRL 28638</strain>
    </source>
</reference>
<dbReference type="Proteomes" id="UP000070444">
    <property type="component" value="Unassembled WGS sequence"/>
</dbReference>